<evidence type="ECO:0008006" key="3">
    <source>
        <dbReference type="Google" id="ProtNLM"/>
    </source>
</evidence>
<gene>
    <name evidence="1" type="ORF">V6N11_010717</name>
</gene>
<dbReference type="EMBL" id="JBBPBN010000016">
    <property type="protein sequence ID" value="KAK9020700.1"/>
    <property type="molecule type" value="Genomic_DNA"/>
</dbReference>
<comment type="caution">
    <text evidence="1">The sequence shown here is derived from an EMBL/GenBank/DDBJ whole genome shotgun (WGS) entry which is preliminary data.</text>
</comment>
<reference evidence="1 2" key="1">
    <citation type="journal article" date="2024" name="G3 (Bethesda)">
        <title>Genome assembly of Hibiscus sabdariffa L. provides insights into metabolisms of medicinal natural products.</title>
        <authorList>
            <person name="Kim T."/>
        </authorList>
    </citation>
    <scope>NUCLEOTIDE SEQUENCE [LARGE SCALE GENOMIC DNA]</scope>
    <source>
        <strain evidence="1">TK-2024</strain>
        <tissue evidence="1">Old leaves</tissue>
    </source>
</reference>
<evidence type="ECO:0000313" key="1">
    <source>
        <dbReference type="EMBL" id="KAK9020700.1"/>
    </source>
</evidence>
<keyword evidence="2" id="KW-1185">Reference proteome</keyword>
<protein>
    <recommendedName>
        <fullName evidence="3">RNase H type-1 domain-containing protein</fullName>
    </recommendedName>
</protein>
<proteinExistence type="predicted"/>
<sequence>MRALVWIKASKSDSFVNADDWWERPSTCLTVGSLGLTHWPSAQVDAARFIVNLSLMGEAKGCEGILCSNDQIIKALFFGPLHVSGRDYAELVTMKIAVDIFIEAGWVGVMELVLESNSRVVLNWIKNPIARPGCGGKLSWS</sequence>
<accession>A0ABR2S643</accession>
<evidence type="ECO:0000313" key="2">
    <source>
        <dbReference type="Proteomes" id="UP001396334"/>
    </source>
</evidence>
<dbReference type="Proteomes" id="UP001396334">
    <property type="component" value="Unassembled WGS sequence"/>
</dbReference>
<organism evidence="1 2">
    <name type="scientific">Hibiscus sabdariffa</name>
    <name type="common">roselle</name>
    <dbReference type="NCBI Taxonomy" id="183260"/>
    <lineage>
        <taxon>Eukaryota</taxon>
        <taxon>Viridiplantae</taxon>
        <taxon>Streptophyta</taxon>
        <taxon>Embryophyta</taxon>
        <taxon>Tracheophyta</taxon>
        <taxon>Spermatophyta</taxon>
        <taxon>Magnoliopsida</taxon>
        <taxon>eudicotyledons</taxon>
        <taxon>Gunneridae</taxon>
        <taxon>Pentapetalae</taxon>
        <taxon>rosids</taxon>
        <taxon>malvids</taxon>
        <taxon>Malvales</taxon>
        <taxon>Malvaceae</taxon>
        <taxon>Malvoideae</taxon>
        <taxon>Hibiscus</taxon>
    </lineage>
</organism>
<name>A0ABR2S643_9ROSI</name>